<evidence type="ECO:0000313" key="2">
    <source>
        <dbReference type="Proteomes" id="UP001152795"/>
    </source>
</evidence>
<dbReference type="OrthoDB" id="6753017at2759"/>
<dbReference type="Proteomes" id="UP001152795">
    <property type="component" value="Unassembled WGS sequence"/>
</dbReference>
<proteinExistence type="predicted"/>
<comment type="caution">
    <text evidence="1">The sequence shown here is derived from an EMBL/GenBank/DDBJ whole genome shotgun (WGS) entry which is preliminary data.</text>
</comment>
<dbReference type="EMBL" id="CACRXK020003960">
    <property type="protein sequence ID" value="CAB4000916.1"/>
    <property type="molecule type" value="Genomic_DNA"/>
</dbReference>
<name>A0A7D9E513_PARCT</name>
<sequence length="272" mass="31157">MSMDTLLTNDDQCSSSVMEIETAIATPVREVETGINPDCGTEITKNLQDSLIEAKMEIPAAETDLDKDENKLNAAEVKHINHLYEGIKYQSIAVVSVSESKELKKLDHCLQKYKELLAERSPTTTLWLQYIEYVETLKVFIRAERTGDWNLYIVAITKMLYLFAATVSSFKYLGVMLSTNFTWTDHIEYISSKINKNLGLLRRIKHLLPHQARLLFYNSLVLPIFDYVDLVWGDKDNLVLMADAGITSRLPMDITLLPRTRIPYSPQKRLLH</sequence>
<accession>A0A7D9E513</accession>
<gene>
    <name evidence="1" type="ORF">PACLA_8A069974</name>
</gene>
<reference evidence="1" key="1">
    <citation type="submission" date="2020-04" db="EMBL/GenBank/DDBJ databases">
        <authorList>
            <person name="Alioto T."/>
            <person name="Alioto T."/>
            <person name="Gomez Garrido J."/>
        </authorList>
    </citation>
    <scope>NUCLEOTIDE SEQUENCE</scope>
    <source>
        <strain evidence="1">A484AB</strain>
    </source>
</reference>
<organism evidence="1 2">
    <name type="scientific">Paramuricea clavata</name>
    <name type="common">Red gorgonian</name>
    <name type="synonym">Violescent sea-whip</name>
    <dbReference type="NCBI Taxonomy" id="317549"/>
    <lineage>
        <taxon>Eukaryota</taxon>
        <taxon>Metazoa</taxon>
        <taxon>Cnidaria</taxon>
        <taxon>Anthozoa</taxon>
        <taxon>Octocorallia</taxon>
        <taxon>Malacalcyonacea</taxon>
        <taxon>Plexauridae</taxon>
        <taxon>Paramuricea</taxon>
    </lineage>
</organism>
<dbReference type="AlphaFoldDB" id="A0A7D9E513"/>
<keyword evidence="2" id="KW-1185">Reference proteome</keyword>
<protein>
    <submittedName>
        <fullName evidence="1">Uncharacterized protein</fullName>
    </submittedName>
</protein>
<evidence type="ECO:0000313" key="1">
    <source>
        <dbReference type="EMBL" id="CAB4000916.1"/>
    </source>
</evidence>